<feature type="domain" description="Amine oxidase" evidence="6">
    <location>
        <begin position="12"/>
        <end position="474"/>
    </location>
</feature>
<evidence type="ECO:0000256" key="2">
    <source>
        <dbReference type="ARBA" id="ARBA00022746"/>
    </source>
</evidence>
<evidence type="ECO:0000313" key="8">
    <source>
        <dbReference type="Proteomes" id="UP000430345"/>
    </source>
</evidence>
<keyword evidence="2 5" id="KW-0125">Carotenoid biosynthesis</keyword>
<dbReference type="AlphaFoldDB" id="A0A6I1MIG0"/>
<dbReference type="NCBIfam" id="TIGR02734">
    <property type="entry name" value="crtI_fam"/>
    <property type="match status" value="1"/>
</dbReference>
<keyword evidence="8" id="KW-1185">Reference proteome</keyword>
<reference evidence="7 8" key="1">
    <citation type="submission" date="2019-10" db="EMBL/GenBank/DDBJ databases">
        <title>The Genome Sequence of Clostridium tarantellae Isolated from Fish Brain.</title>
        <authorList>
            <person name="Bano L."/>
            <person name="Kiel M."/>
            <person name="Sales G."/>
            <person name="Doxey A.C."/>
            <person name="Mansfield M.J."/>
            <person name="Schiavone M."/>
            <person name="Rossetto O."/>
            <person name="Pirazzini M."/>
            <person name="Dobrindt U."/>
            <person name="Montecucco C."/>
        </authorList>
    </citation>
    <scope>NUCLEOTIDE SEQUENCE [LARGE SCALE GENOMIC DNA]</scope>
    <source>
        <strain evidence="7 8">DSM 3997</strain>
    </source>
</reference>
<dbReference type="PANTHER" id="PTHR43734">
    <property type="entry name" value="PHYTOENE DESATURASE"/>
    <property type="match status" value="1"/>
</dbReference>
<evidence type="ECO:0000259" key="6">
    <source>
        <dbReference type="Pfam" id="PF01593"/>
    </source>
</evidence>
<dbReference type="Pfam" id="PF01593">
    <property type="entry name" value="Amino_oxidase"/>
    <property type="match status" value="1"/>
</dbReference>
<comment type="caution">
    <text evidence="7">The sequence shown here is derived from an EMBL/GenBank/DDBJ whole genome shotgun (WGS) entry which is preliminary data.</text>
</comment>
<gene>
    <name evidence="7" type="primary">crtI</name>
    <name evidence="7" type="ORF">GBZ86_05185</name>
</gene>
<dbReference type="EMBL" id="WHJC01000043">
    <property type="protein sequence ID" value="MPQ43155.1"/>
    <property type="molecule type" value="Genomic_DNA"/>
</dbReference>
<dbReference type="InterPro" id="IPR002937">
    <property type="entry name" value="Amino_oxidase"/>
</dbReference>
<dbReference type="Gene3D" id="3.50.50.60">
    <property type="entry name" value="FAD/NAD(P)-binding domain"/>
    <property type="match status" value="2"/>
</dbReference>
<comment type="pathway">
    <text evidence="1 5">Carotenoid biosynthesis.</text>
</comment>
<name>A0A6I1MIG0_9CLOT</name>
<keyword evidence="3 5" id="KW-0560">Oxidoreductase</keyword>
<proteinExistence type="inferred from homology"/>
<dbReference type="InterPro" id="IPR014105">
    <property type="entry name" value="Carotenoid/retinoid_OxRdtase"/>
</dbReference>
<evidence type="ECO:0000256" key="3">
    <source>
        <dbReference type="ARBA" id="ARBA00023002"/>
    </source>
</evidence>
<evidence type="ECO:0000256" key="1">
    <source>
        <dbReference type="ARBA" id="ARBA00004829"/>
    </source>
</evidence>
<dbReference type="PANTHER" id="PTHR43734:SF1">
    <property type="entry name" value="PHYTOENE DESATURASE"/>
    <property type="match status" value="1"/>
</dbReference>
<organism evidence="7 8">
    <name type="scientific">Clostridium tarantellae</name>
    <dbReference type="NCBI Taxonomy" id="39493"/>
    <lineage>
        <taxon>Bacteria</taxon>
        <taxon>Bacillati</taxon>
        <taxon>Bacillota</taxon>
        <taxon>Clostridia</taxon>
        <taxon>Eubacteriales</taxon>
        <taxon>Clostridiaceae</taxon>
        <taxon>Clostridium</taxon>
    </lineage>
</organism>
<dbReference type="Proteomes" id="UP000430345">
    <property type="component" value="Unassembled WGS sequence"/>
</dbReference>
<dbReference type="GO" id="GO:0016491">
    <property type="term" value="F:oxidoreductase activity"/>
    <property type="evidence" value="ECO:0007669"/>
    <property type="project" value="UniProtKB-KW"/>
</dbReference>
<dbReference type="RefSeq" id="WP_152888423.1">
    <property type="nucleotide sequence ID" value="NZ_WHJC01000043.1"/>
</dbReference>
<dbReference type="SUPFAM" id="SSF51905">
    <property type="entry name" value="FAD/NAD(P)-binding domain"/>
    <property type="match status" value="1"/>
</dbReference>
<evidence type="ECO:0000313" key="7">
    <source>
        <dbReference type="EMBL" id="MPQ43155.1"/>
    </source>
</evidence>
<evidence type="ECO:0000256" key="5">
    <source>
        <dbReference type="RuleBase" id="RU362075"/>
    </source>
</evidence>
<sequence>MNNDILIIGAGIGGLATAIRLLHKGYKVKIIEKNKTIGGKTNKLNSPLVSFDLTASISIMIDEYIKLFKDIEKDYSDYFELIPLNPIYKVFTNKGDELTITKNINSITLNSKSLSINELVKYNNFLNKTYKKYLVVNSEFLTKNQNKFYELFKINTIKNIIKLNPIKNCYSYINKYINNEILKNTLLFQCMYIGVTPYNSSNMYTLIPTVTQLEGLYHIKGGTYKYIESLEKVIKELEGEILTDTEVTEIIIKDKKAIGVSTSNKENIYADIIICNSDFSYTLKELIKDKKVKKPYTVAKINSLKYSCSTFILHLGVKKYYNNLSVHNIFLNNNFKENINAPFNGYIPNEGNYYIYYPSKIDNSFNKIGYGSLNITLRVPNLLNKEIIWNKEFINTLKNKILNDISKINGLENIKNEIIYENYTTPITLKNKFNTYAGCAFGLSHTLMQTNYFRPQVTFKNIKNLYFTGASIHPGNGISLVLKCSELCANEIVNLNY</sequence>
<dbReference type="InterPro" id="IPR036188">
    <property type="entry name" value="FAD/NAD-bd_sf"/>
</dbReference>
<comment type="similarity">
    <text evidence="4">Belongs to the carotenoid/retinoid oxidoreductase family. CrtN subfamily.</text>
</comment>
<dbReference type="GO" id="GO:0016117">
    <property type="term" value="P:carotenoid biosynthetic process"/>
    <property type="evidence" value="ECO:0007669"/>
    <property type="project" value="UniProtKB-KW"/>
</dbReference>
<evidence type="ECO:0000256" key="4">
    <source>
        <dbReference type="ARBA" id="ARBA00038322"/>
    </source>
</evidence>
<protein>
    <submittedName>
        <fullName evidence="7">Phytoene desaturase</fullName>
    </submittedName>
</protein>
<dbReference type="OrthoDB" id="9814556at2"/>
<accession>A0A6I1MIG0</accession>